<dbReference type="RefSeq" id="WP_137248083.1">
    <property type="nucleotide sequence ID" value="NZ_SZQA01000015.1"/>
</dbReference>
<evidence type="ECO:0008006" key="3">
    <source>
        <dbReference type="Google" id="ProtNLM"/>
    </source>
</evidence>
<dbReference type="AlphaFoldDB" id="A0A4U3MI22"/>
<proteinExistence type="predicted"/>
<dbReference type="OrthoDB" id="3366489at2"/>
<dbReference type="EMBL" id="SZQA01000015">
    <property type="protein sequence ID" value="TKK87566.1"/>
    <property type="molecule type" value="Genomic_DNA"/>
</dbReference>
<keyword evidence="2" id="KW-1185">Reference proteome</keyword>
<organism evidence="1 2">
    <name type="scientific">Herbidospora galbida</name>
    <dbReference type="NCBI Taxonomy" id="2575442"/>
    <lineage>
        <taxon>Bacteria</taxon>
        <taxon>Bacillati</taxon>
        <taxon>Actinomycetota</taxon>
        <taxon>Actinomycetes</taxon>
        <taxon>Streptosporangiales</taxon>
        <taxon>Streptosporangiaceae</taxon>
        <taxon>Herbidospora</taxon>
    </lineage>
</organism>
<evidence type="ECO:0000313" key="1">
    <source>
        <dbReference type="EMBL" id="TKK87566.1"/>
    </source>
</evidence>
<dbReference type="Proteomes" id="UP000308705">
    <property type="component" value="Unassembled WGS sequence"/>
</dbReference>
<name>A0A4U3MI22_9ACTN</name>
<reference evidence="1 2" key="1">
    <citation type="submission" date="2019-04" db="EMBL/GenBank/DDBJ databases">
        <title>Herbidospora sp. NEAU-GS14.nov., a novel actinomycete isolated from soil.</title>
        <authorList>
            <person name="Han L."/>
        </authorList>
    </citation>
    <scope>NUCLEOTIDE SEQUENCE [LARGE SCALE GENOMIC DNA]</scope>
    <source>
        <strain evidence="1 2">NEAU-GS14</strain>
    </source>
</reference>
<sequence>MTRPESRLDAIRGNTPGQDHNARSIAALAANPACDRRAILDAAAIDKPRLMRRLRFDDRWGQSPFAIQRNQQFTDLVKANGAAHLLRLLRTLLDLPIEEAGYVNLEDAGGNEGHAARHGHTRRIIRQTAEGRGRATILDRPLLRLDVAGAQVYLEPDVIAFQLGGMFHIVAIKSFAIVDDQADTPKVSAAAREAAVYVHALRDLVGRDLVSHDVILVCPRDFTNEPTATTVDVRHQLVTLARQLSRLTRIDAILDRLPENLSLDLDALSPAQIEAAVAAIPARYAPQCLSACELSHLCRREAHDLGHLDALGRVVRDDLGGIESVQTALRVATPGEPVADDQAEIAERLRHVARLYDEAVA</sequence>
<gene>
    <name evidence="1" type="ORF">FDA94_17225</name>
</gene>
<evidence type="ECO:0000313" key="2">
    <source>
        <dbReference type="Proteomes" id="UP000308705"/>
    </source>
</evidence>
<accession>A0A4U3MI22</accession>
<comment type="caution">
    <text evidence="1">The sequence shown here is derived from an EMBL/GenBank/DDBJ whole genome shotgun (WGS) entry which is preliminary data.</text>
</comment>
<protein>
    <recommendedName>
        <fullName evidence="3">Secreted protein</fullName>
    </recommendedName>
</protein>